<evidence type="ECO:0000256" key="3">
    <source>
        <dbReference type="ARBA" id="ARBA00022781"/>
    </source>
</evidence>
<dbReference type="PRINTS" id="PR00125">
    <property type="entry name" value="ATPASEDELTA"/>
</dbReference>
<proteinExistence type="inferred from homology"/>
<dbReference type="InterPro" id="IPR000711">
    <property type="entry name" value="ATPase_OSCP/dsu"/>
</dbReference>
<evidence type="ECO:0000256" key="2">
    <source>
        <dbReference type="ARBA" id="ARBA00022448"/>
    </source>
</evidence>
<gene>
    <name evidence="8" type="primary">atpH</name>
    <name evidence="9" type="ORF">Lysil_0632</name>
</gene>
<dbReference type="NCBIfam" id="TIGR01145">
    <property type="entry name" value="ATP_synt_delta"/>
    <property type="match status" value="1"/>
</dbReference>
<dbReference type="Gene3D" id="1.10.520.20">
    <property type="entry name" value="N-terminal domain of the delta subunit of the F1F0-ATP synthase"/>
    <property type="match status" value="1"/>
</dbReference>
<dbReference type="GO" id="GO:0045259">
    <property type="term" value="C:proton-transporting ATP synthase complex"/>
    <property type="evidence" value="ECO:0007669"/>
    <property type="project" value="UniProtKB-KW"/>
</dbReference>
<comment type="function">
    <text evidence="8">F(1)F(0) ATP synthase produces ATP from ADP in the presence of a proton or sodium gradient. F-type ATPases consist of two structural domains, F(1) containing the extramembraneous catalytic core and F(0) containing the membrane proton channel, linked together by a central stalk and a peripheral stalk. During catalysis, ATP synthesis in the catalytic domain of F(1) is coupled via a rotary mechanism of the central stalk subunits to proton translocation.</text>
</comment>
<keyword evidence="8" id="KW-1003">Cell membrane</keyword>
<evidence type="ECO:0000256" key="4">
    <source>
        <dbReference type="ARBA" id="ARBA00023065"/>
    </source>
</evidence>
<comment type="function">
    <text evidence="8">This protein is part of the stalk that links CF(0) to CF(1). It either transmits conformational changes from CF(0) to CF(1) or is implicated in proton conduction.</text>
</comment>
<sequence>MSKSMTLARPYARAAYIAARDDGQTAQWSQALAFAAHVAGDPQAATLLGDPRLTREDAARLVAPEGASEAMRNFFALLTANGRLAVLPEISGLFEQARAESEHIVRATITSASAMTAGELESIKAALKRRFGREVEVETAVDASLIGGAVIDAGEVVIDGSLRGKLQRLQNALAG</sequence>
<keyword evidence="7 8" id="KW-0066">ATP synthesis</keyword>
<keyword evidence="4 8" id="KW-0406">Ion transport</keyword>
<accession>A0A2K1Q1U4</accession>
<keyword evidence="2 8" id="KW-0813">Transport</keyword>
<dbReference type="Proteomes" id="UP000236220">
    <property type="component" value="Unassembled WGS sequence"/>
</dbReference>
<organism evidence="9 10">
    <name type="scientific">Solilutibacter silvestris</name>
    <dbReference type="NCBI Taxonomy" id="1645665"/>
    <lineage>
        <taxon>Bacteria</taxon>
        <taxon>Pseudomonadati</taxon>
        <taxon>Pseudomonadota</taxon>
        <taxon>Gammaproteobacteria</taxon>
        <taxon>Lysobacterales</taxon>
        <taxon>Lysobacteraceae</taxon>
        <taxon>Solilutibacter</taxon>
    </lineage>
</organism>
<keyword evidence="10" id="KW-1185">Reference proteome</keyword>
<evidence type="ECO:0000256" key="1">
    <source>
        <dbReference type="ARBA" id="ARBA00004370"/>
    </source>
</evidence>
<dbReference type="OrthoDB" id="9816221at2"/>
<evidence type="ECO:0000256" key="6">
    <source>
        <dbReference type="ARBA" id="ARBA00023196"/>
    </source>
</evidence>
<evidence type="ECO:0000313" key="9">
    <source>
        <dbReference type="EMBL" id="PNS09003.1"/>
    </source>
</evidence>
<protein>
    <recommendedName>
        <fullName evidence="8">ATP synthase subunit delta</fullName>
    </recommendedName>
    <alternativeName>
        <fullName evidence="8">ATP synthase F(1) sector subunit delta</fullName>
    </alternativeName>
    <alternativeName>
        <fullName evidence="8">F-type ATPase subunit delta</fullName>
        <shortName evidence="8">F-ATPase subunit delta</shortName>
    </alternativeName>
</protein>
<dbReference type="AlphaFoldDB" id="A0A2K1Q1U4"/>
<keyword evidence="6 8" id="KW-0139">CF(1)</keyword>
<name>A0A2K1Q1U4_9GAMM</name>
<evidence type="ECO:0000313" key="10">
    <source>
        <dbReference type="Proteomes" id="UP000236220"/>
    </source>
</evidence>
<comment type="subcellular location">
    <subcellularLocation>
        <location evidence="8">Cell membrane</location>
        <topology evidence="8">Peripheral membrane protein</topology>
    </subcellularLocation>
    <subcellularLocation>
        <location evidence="1">Membrane</location>
    </subcellularLocation>
</comment>
<comment type="caution">
    <text evidence="9">The sequence shown here is derived from an EMBL/GenBank/DDBJ whole genome shotgun (WGS) entry which is preliminary data.</text>
</comment>
<dbReference type="InterPro" id="IPR026015">
    <property type="entry name" value="ATP_synth_OSCP/delta_N_sf"/>
</dbReference>
<dbReference type="EMBL" id="NPZB01000001">
    <property type="protein sequence ID" value="PNS09003.1"/>
    <property type="molecule type" value="Genomic_DNA"/>
</dbReference>
<dbReference type="RefSeq" id="WP_103074113.1">
    <property type="nucleotide sequence ID" value="NZ_NPZB01000001.1"/>
</dbReference>
<keyword evidence="3 8" id="KW-0375">Hydrogen ion transport</keyword>
<dbReference type="Pfam" id="PF00213">
    <property type="entry name" value="OSCP"/>
    <property type="match status" value="1"/>
</dbReference>
<dbReference type="GO" id="GO:0046933">
    <property type="term" value="F:proton-transporting ATP synthase activity, rotational mechanism"/>
    <property type="evidence" value="ECO:0007669"/>
    <property type="project" value="UniProtKB-UniRule"/>
</dbReference>
<comment type="similarity">
    <text evidence="8">Belongs to the ATPase delta chain family.</text>
</comment>
<keyword evidence="5 8" id="KW-0472">Membrane</keyword>
<evidence type="ECO:0000256" key="5">
    <source>
        <dbReference type="ARBA" id="ARBA00023136"/>
    </source>
</evidence>
<dbReference type="SUPFAM" id="SSF47928">
    <property type="entry name" value="N-terminal domain of the delta subunit of the F1F0-ATP synthase"/>
    <property type="match status" value="1"/>
</dbReference>
<dbReference type="PANTHER" id="PTHR11910">
    <property type="entry name" value="ATP SYNTHASE DELTA CHAIN"/>
    <property type="match status" value="1"/>
</dbReference>
<dbReference type="GO" id="GO:0005886">
    <property type="term" value="C:plasma membrane"/>
    <property type="evidence" value="ECO:0007669"/>
    <property type="project" value="UniProtKB-SubCell"/>
</dbReference>
<reference evidence="9 10" key="1">
    <citation type="submission" date="2017-08" db="EMBL/GenBank/DDBJ databases">
        <title>Lysobacter sylvestris genome.</title>
        <authorList>
            <person name="Zhang D.-C."/>
            <person name="Albuquerque L."/>
            <person name="Franca L."/>
            <person name="Froufe H.J.C."/>
            <person name="Barroso C."/>
            <person name="Egas C."/>
            <person name="Da Costa M."/>
            <person name="Margesin R."/>
        </authorList>
    </citation>
    <scope>NUCLEOTIDE SEQUENCE [LARGE SCALE GENOMIC DNA]</scope>
    <source>
        <strain evidence="9 10">AM20-91</strain>
    </source>
</reference>
<dbReference type="NCBIfam" id="NF004402">
    <property type="entry name" value="PRK05758.2-2"/>
    <property type="match status" value="1"/>
</dbReference>
<dbReference type="HAMAP" id="MF_01416">
    <property type="entry name" value="ATP_synth_delta_bact"/>
    <property type="match status" value="1"/>
</dbReference>
<evidence type="ECO:0000256" key="7">
    <source>
        <dbReference type="ARBA" id="ARBA00023310"/>
    </source>
</evidence>
<evidence type="ECO:0000256" key="8">
    <source>
        <dbReference type="HAMAP-Rule" id="MF_01416"/>
    </source>
</evidence>